<dbReference type="STRING" id="1233.SAMN05216387_11632"/>
<evidence type="ECO:0000256" key="8">
    <source>
        <dbReference type="ARBA" id="ARBA00022932"/>
    </source>
</evidence>
<gene>
    <name evidence="14" type="ORF">SAMN05216387_11632</name>
</gene>
<evidence type="ECO:0000256" key="10">
    <source>
        <dbReference type="PIRNR" id="PIRNR000804"/>
    </source>
</evidence>
<dbReference type="PIRSF" id="PIRSF000804">
    <property type="entry name" value="DNA_pol_III_b"/>
    <property type="match status" value="1"/>
</dbReference>
<dbReference type="GO" id="GO:0003677">
    <property type="term" value="F:DNA binding"/>
    <property type="evidence" value="ECO:0007669"/>
    <property type="project" value="UniProtKB-UniRule"/>
</dbReference>
<dbReference type="RefSeq" id="WP_090829508.1">
    <property type="nucleotide sequence ID" value="NZ_FOBH01000016.1"/>
</dbReference>
<evidence type="ECO:0000259" key="11">
    <source>
        <dbReference type="Pfam" id="PF00712"/>
    </source>
</evidence>
<evidence type="ECO:0000256" key="5">
    <source>
        <dbReference type="ARBA" id="ARBA00022679"/>
    </source>
</evidence>
<accession>A0A1H7REQ4</accession>
<dbReference type="InterPro" id="IPR022637">
    <property type="entry name" value="DNA_polIII_beta_cen"/>
</dbReference>
<dbReference type="CDD" id="cd00140">
    <property type="entry name" value="beta_clamp"/>
    <property type="match status" value="1"/>
</dbReference>
<evidence type="ECO:0000313" key="15">
    <source>
        <dbReference type="Proteomes" id="UP000198620"/>
    </source>
</evidence>
<dbReference type="PANTHER" id="PTHR30478">
    <property type="entry name" value="DNA POLYMERASE III SUBUNIT BETA"/>
    <property type="match status" value="1"/>
</dbReference>
<keyword evidence="9" id="KW-0238">DNA-binding</keyword>
<evidence type="ECO:0000259" key="12">
    <source>
        <dbReference type="Pfam" id="PF02767"/>
    </source>
</evidence>
<dbReference type="GO" id="GO:0003887">
    <property type="term" value="F:DNA-directed DNA polymerase activity"/>
    <property type="evidence" value="ECO:0007669"/>
    <property type="project" value="UniProtKB-UniRule"/>
</dbReference>
<keyword evidence="6 10" id="KW-0548">Nucleotidyltransferase</keyword>
<dbReference type="OrthoDB" id="8421503at2"/>
<keyword evidence="15" id="KW-1185">Reference proteome</keyword>
<reference evidence="14 15" key="1">
    <citation type="submission" date="2016-10" db="EMBL/GenBank/DDBJ databases">
        <authorList>
            <person name="de Groot N.N."/>
        </authorList>
    </citation>
    <scope>NUCLEOTIDE SEQUENCE [LARGE SCALE GENOMIC DNA]</scope>
    <source>
        <strain evidence="14 15">Nv1</strain>
    </source>
</reference>
<comment type="subcellular location">
    <subcellularLocation>
        <location evidence="1 10">Cytoplasm</location>
    </subcellularLocation>
</comment>
<dbReference type="SMART" id="SM00480">
    <property type="entry name" value="POL3Bc"/>
    <property type="match status" value="1"/>
</dbReference>
<dbReference type="GO" id="GO:0005737">
    <property type="term" value="C:cytoplasm"/>
    <property type="evidence" value="ECO:0007669"/>
    <property type="project" value="UniProtKB-SubCell"/>
</dbReference>
<dbReference type="SUPFAM" id="SSF55979">
    <property type="entry name" value="DNA clamp"/>
    <property type="match status" value="3"/>
</dbReference>
<dbReference type="PANTHER" id="PTHR30478:SF0">
    <property type="entry name" value="BETA SLIDING CLAMP"/>
    <property type="match status" value="1"/>
</dbReference>
<evidence type="ECO:0000256" key="4">
    <source>
        <dbReference type="ARBA" id="ARBA00022490"/>
    </source>
</evidence>
<comment type="similarity">
    <text evidence="2 10">Belongs to the beta sliding clamp family.</text>
</comment>
<dbReference type="Gene3D" id="3.70.10.10">
    <property type="match status" value="1"/>
</dbReference>
<dbReference type="GO" id="GO:0009360">
    <property type="term" value="C:DNA polymerase III complex"/>
    <property type="evidence" value="ECO:0007669"/>
    <property type="project" value="InterPro"/>
</dbReference>
<sequence>MKLIQAERDTLLKPLQMVTGIVERRHTLPILSNVLIERKDDKISFVATDLEIQIATYAEDGDTVSEGYAVTVAAKKLQDILRALPDKTQVTLETDESRLHAKAGKSRFHLQTLPAEDFPKFPVGSEPQAKITVKQKELKHLLSMVQYAMAQQDIRYYLNGLLLLTEDNDIKVVATDGHRLAFALMKLEAPQEKREVILPRKVVLELARLLNDTDESVTVEILQNQVRFSFSSVVLVTKVVDGKFPDYNRVIPAGYQKHFDINRQLLLQTLQRASILSNEKFRGVRLILTTDNLRIVCNNSEQEEAEEELELHYDGEALDIGFNISYLLDVLNHLSGETVRCAFGDANSSALITIPGNDDFKYVVMPMRI</sequence>
<dbReference type="InterPro" id="IPR001001">
    <property type="entry name" value="DNA_polIII_beta"/>
</dbReference>
<evidence type="ECO:0000256" key="1">
    <source>
        <dbReference type="ARBA" id="ARBA00004496"/>
    </source>
</evidence>
<evidence type="ECO:0000256" key="2">
    <source>
        <dbReference type="ARBA" id="ARBA00010752"/>
    </source>
</evidence>
<dbReference type="Pfam" id="PF00712">
    <property type="entry name" value="DNA_pol3_beta"/>
    <property type="match status" value="1"/>
</dbReference>
<feature type="domain" description="DNA polymerase III beta sliding clamp central" evidence="12">
    <location>
        <begin position="132"/>
        <end position="246"/>
    </location>
</feature>
<dbReference type="Pfam" id="PF02767">
    <property type="entry name" value="DNA_pol3_beta_2"/>
    <property type="match status" value="1"/>
</dbReference>
<evidence type="ECO:0000259" key="13">
    <source>
        <dbReference type="Pfam" id="PF02768"/>
    </source>
</evidence>
<evidence type="ECO:0000256" key="6">
    <source>
        <dbReference type="ARBA" id="ARBA00022695"/>
    </source>
</evidence>
<dbReference type="GO" id="GO:0008408">
    <property type="term" value="F:3'-5' exonuclease activity"/>
    <property type="evidence" value="ECO:0007669"/>
    <property type="project" value="InterPro"/>
</dbReference>
<keyword evidence="4 10" id="KW-0963">Cytoplasm</keyword>
<dbReference type="InterPro" id="IPR022635">
    <property type="entry name" value="DNA_polIII_beta_C"/>
</dbReference>
<evidence type="ECO:0000256" key="7">
    <source>
        <dbReference type="ARBA" id="ARBA00022705"/>
    </source>
</evidence>
<keyword evidence="8 10" id="KW-0239">DNA-directed DNA polymerase</keyword>
<keyword evidence="5 10" id="KW-0808">Transferase</keyword>
<dbReference type="InterPro" id="IPR046938">
    <property type="entry name" value="DNA_clamp_sf"/>
</dbReference>
<dbReference type="Pfam" id="PF02768">
    <property type="entry name" value="DNA_pol3_beta_3"/>
    <property type="match status" value="1"/>
</dbReference>
<evidence type="ECO:0000256" key="3">
    <source>
        <dbReference type="ARBA" id="ARBA00021035"/>
    </source>
</evidence>
<feature type="domain" description="DNA polymerase III beta sliding clamp N-terminal" evidence="11">
    <location>
        <begin position="5"/>
        <end position="121"/>
    </location>
</feature>
<dbReference type="InterPro" id="IPR022634">
    <property type="entry name" value="DNA_polIII_beta_N"/>
</dbReference>
<dbReference type="Gene3D" id="3.10.150.10">
    <property type="entry name" value="DNA Polymerase III, subunit A, domain 2"/>
    <property type="match status" value="1"/>
</dbReference>
<name>A0A1H7REQ4_9PROT</name>
<keyword evidence="7 10" id="KW-0235">DNA replication</keyword>
<evidence type="ECO:0000313" key="14">
    <source>
        <dbReference type="EMBL" id="SEL57877.1"/>
    </source>
</evidence>
<proteinExistence type="inferred from homology"/>
<dbReference type="Proteomes" id="UP000198620">
    <property type="component" value="Unassembled WGS sequence"/>
</dbReference>
<evidence type="ECO:0000256" key="9">
    <source>
        <dbReference type="ARBA" id="ARBA00023125"/>
    </source>
</evidence>
<dbReference type="AlphaFoldDB" id="A0A1H7REQ4"/>
<organism evidence="14 15">
    <name type="scientific">Nitrosovibrio tenuis</name>
    <dbReference type="NCBI Taxonomy" id="1233"/>
    <lineage>
        <taxon>Bacteria</taxon>
        <taxon>Pseudomonadati</taxon>
        <taxon>Pseudomonadota</taxon>
        <taxon>Betaproteobacteria</taxon>
        <taxon>Nitrosomonadales</taxon>
        <taxon>Nitrosomonadaceae</taxon>
        <taxon>Nitrosovibrio</taxon>
    </lineage>
</organism>
<feature type="domain" description="DNA polymerase III beta sliding clamp C-terminal" evidence="13">
    <location>
        <begin position="249"/>
        <end position="368"/>
    </location>
</feature>
<dbReference type="NCBIfam" id="TIGR00663">
    <property type="entry name" value="dnan"/>
    <property type="match status" value="1"/>
</dbReference>
<comment type="subunit">
    <text evidence="10">Forms a ring-shaped head-to-tail homodimer around DNA.</text>
</comment>
<dbReference type="GO" id="GO:0006271">
    <property type="term" value="P:DNA strand elongation involved in DNA replication"/>
    <property type="evidence" value="ECO:0007669"/>
    <property type="project" value="TreeGrafter"/>
</dbReference>
<protein>
    <recommendedName>
        <fullName evidence="3 10">Beta sliding clamp</fullName>
    </recommendedName>
</protein>
<comment type="function">
    <text evidence="10">Confers DNA tethering and processivity to DNA polymerases and other proteins. Acts as a clamp, forming a ring around DNA (a reaction catalyzed by the clamp-loading complex) which diffuses in an ATP-independent manner freely and bidirectionally along dsDNA. Initially characterized for its ability to contact the catalytic subunit of DNA polymerase III (Pol III), a complex, multichain enzyme responsible for most of the replicative synthesis in bacteria; Pol III exhibits 3'-5' exonuclease proofreading activity. The beta chain is required for initiation of replication as well as for processivity of DNA replication.</text>
</comment>
<dbReference type="EMBL" id="FOBH01000016">
    <property type="protein sequence ID" value="SEL57877.1"/>
    <property type="molecule type" value="Genomic_DNA"/>
</dbReference>